<evidence type="ECO:0000313" key="1">
    <source>
        <dbReference type="EMBL" id="GFT96779.1"/>
    </source>
</evidence>
<sequence>MVRNDSNRHPYLELVPIPINRCQIPSPQVCNQLFSFFRTLQVSFSPKRIEWSEGNCNDTGKNSLGRWHTCKLENDPPPSCIQRKGNILKKPF</sequence>
<dbReference type="Proteomes" id="UP000887013">
    <property type="component" value="Unassembled WGS sequence"/>
</dbReference>
<protein>
    <submittedName>
        <fullName evidence="1">Uncharacterized protein</fullName>
    </submittedName>
</protein>
<keyword evidence="2" id="KW-1185">Reference proteome</keyword>
<name>A0A8X6Q5B0_NEPPI</name>
<proteinExistence type="predicted"/>
<accession>A0A8X6Q5B0</accession>
<dbReference type="EMBL" id="BMAW01121985">
    <property type="protein sequence ID" value="GFT96779.1"/>
    <property type="molecule type" value="Genomic_DNA"/>
</dbReference>
<gene>
    <name evidence="1" type="ORF">NPIL_40271</name>
</gene>
<dbReference type="AlphaFoldDB" id="A0A8X6Q5B0"/>
<reference evidence="1" key="1">
    <citation type="submission" date="2020-08" db="EMBL/GenBank/DDBJ databases">
        <title>Multicomponent nature underlies the extraordinary mechanical properties of spider dragline silk.</title>
        <authorList>
            <person name="Kono N."/>
            <person name="Nakamura H."/>
            <person name="Mori M."/>
            <person name="Yoshida Y."/>
            <person name="Ohtoshi R."/>
            <person name="Malay A.D."/>
            <person name="Moran D.A.P."/>
            <person name="Tomita M."/>
            <person name="Numata K."/>
            <person name="Arakawa K."/>
        </authorList>
    </citation>
    <scope>NUCLEOTIDE SEQUENCE</scope>
</reference>
<evidence type="ECO:0000313" key="2">
    <source>
        <dbReference type="Proteomes" id="UP000887013"/>
    </source>
</evidence>
<organism evidence="1 2">
    <name type="scientific">Nephila pilipes</name>
    <name type="common">Giant wood spider</name>
    <name type="synonym">Nephila maculata</name>
    <dbReference type="NCBI Taxonomy" id="299642"/>
    <lineage>
        <taxon>Eukaryota</taxon>
        <taxon>Metazoa</taxon>
        <taxon>Ecdysozoa</taxon>
        <taxon>Arthropoda</taxon>
        <taxon>Chelicerata</taxon>
        <taxon>Arachnida</taxon>
        <taxon>Araneae</taxon>
        <taxon>Araneomorphae</taxon>
        <taxon>Entelegynae</taxon>
        <taxon>Araneoidea</taxon>
        <taxon>Nephilidae</taxon>
        <taxon>Nephila</taxon>
    </lineage>
</organism>
<comment type="caution">
    <text evidence="1">The sequence shown here is derived from an EMBL/GenBank/DDBJ whole genome shotgun (WGS) entry which is preliminary data.</text>
</comment>